<proteinExistence type="predicted"/>
<dbReference type="Proteomes" id="UP000478052">
    <property type="component" value="Unassembled WGS sequence"/>
</dbReference>
<protein>
    <submittedName>
        <fullName evidence="1">Uncharacterized protein</fullName>
    </submittedName>
</protein>
<dbReference type="EMBL" id="VUJU01008692">
    <property type="protein sequence ID" value="KAF0727146.1"/>
    <property type="molecule type" value="Genomic_DNA"/>
</dbReference>
<organism evidence="1 2">
    <name type="scientific">Aphis craccivora</name>
    <name type="common">Cowpea aphid</name>
    <dbReference type="NCBI Taxonomy" id="307492"/>
    <lineage>
        <taxon>Eukaryota</taxon>
        <taxon>Metazoa</taxon>
        <taxon>Ecdysozoa</taxon>
        <taxon>Arthropoda</taxon>
        <taxon>Hexapoda</taxon>
        <taxon>Insecta</taxon>
        <taxon>Pterygota</taxon>
        <taxon>Neoptera</taxon>
        <taxon>Paraneoptera</taxon>
        <taxon>Hemiptera</taxon>
        <taxon>Sternorrhyncha</taxon>
        <taxon>Aphidomorpha</taxon>
        <taxon>Aphidoidea</taxon>
        <taxon>Aphididae</taxon>
        <taxon>Aphidini</taxon>
        <taxon>Aphis</taxon>
        <taxon>Aphis</taxon>
    </lineage>
</organism>
<accession>A0A6G0WIW7</accession>
<comment type="caution">
    <text evidence="1">The sequence shown here is derived from an EMBL/GenBank/DDBJ whole genome shotgun (WGS) entry which is preliminary data.</text>
</comment>
<gene>
    <name evidence="1" type="ORF">FWK35_00034088</name>
</gene>
<keyword evidence="2" id="KW-1185">Reference proteome</keyword>
<feature type="non-terminal residue" evidence="1">
    <location>
        <position position="1"/>
    </location>
</feature>
<sequence>LKYPATSFRILVHYIIDLINKSLPSVSHHPNIKSFLLNKIMSNFDLNILHCSKHDKNIEKQIAGCIVKLFLNHWCTEINRILSGKIQIRSNDNDPIKKLANIWRIKHSKKK</sequence>
<dbReference type="AlphaFoldDB" id="A0A6G0WIW7"/>
<reference evidence="1 2" key="1">
    <citation type="submission" date="2019-08" db="EMBL/GenBank/DDBJ databases">
        <title>Whole genome of Aphis craccivora.</title>
        <authorList>
            <person name="Voronova N.V."/>
            <person name="Shulinski R.S."/>
            <person name="Bandarenka Y.V."/>
            <person name="Zhorov D.G."/>
            <person name="Warner D."/>
        </authorList>
    </citation>
    <scope>NUCLEOTIDE SEQUENCE [LARGE SCALE GENOMIC DNA]</scope>
    <source>
        <strain evidence="1">180601</strain>
        <tissue evidence="1">Whole Body</tissue>
    </source>
</reference>
<evidence type="ECO:0000313" key="2">
    <source>
        <dbReference type="Proteomes" id="UP000478052"/>
    </source>
</evidence>
<evidence type="ECO:0000313" key="1">
    <source>
        <dbReference type="EMBL" id="KAF0727146.1"/>
    </source>
</evidence>
<name>A0A6G0WIW7_APHCR</name>